<keyword evidence="5" id="KW-1185">Reference proteome</keyword>
<dbReference type="Gene3D" id="3.90.10.10">
    <property type="entry name" value="Cytochrome C3"/>
    <property type="match status" value="3"/>
</dbReference>
<feature type="domain" description="Cytochrome c7-like" evidence="3">
    <location>
        <begin position="420"/>
        <end position="477"/>
    </location>
</feature>
<name>A0ABX6N4B9_9BURK</name>
<dbReference type="EMBL" id="CP053084">
    <property type="protein sequence ID" value="QJR29224.1"/>
    <property type="molecule type" value="Genomic_DNA"/>
</dbReference>
<dbReference type="Proteomes" id="UP000501130">
    <property type="component" value="Chromosome"/>
</dbReference>
<feature type="transmembrane region" description="Helical" evidence="2">
    <location>
        <begin position="26"/>
        <end position="46"/>
    </location>
</feature>
<gene>
    <name evidence="4" type="ORF">HKT17_05630</name>
</gene>
<proteinExistence type="predicted"/>
<dbReference type="Pfam" id="PF14522">
    <property type="entry name" value="Cytochrome_C7"/>
    <property type="match status" value="1"/>
</dbReference>
<dbReference type="PANTHER" id="PTHR35038:SF5">
    <property type="entry name" value="CYTOCHROME C-TYPE PROTEIN NRFB"/>
    <property type="match status" value="1"/>
</dbReference>
<evidence type="ECO:0000256" key="2">
    <source>
        <dbReference type="SAM" id="Phobius"/>
    </source>
</evidence>
<keyword evidence="2" id="KW-0812">Transmembrane</keyword>
<evidence type="ECO:0000259" key="3">
    <source>
        <dbReference type="Pfam" id="PF14522"/>
    </source>
</evidence>
<keyword evidence="2" id="KW-0472">Membrane</keyword>
<sequence length="488" mass="53585">MAEQEKSPLQREQQALQKPLGLKRPLSWIFFVPILFAFFVLPLVAMQAPELFGFESKGSDEKTQTVPADQLPVNAHPSLQSTQVSSTRNTTALALDSIWNPGPLASAHSNLEGDCQACHTGNFSRVKDENCLVCHSNMGLHVTEQTLPDTSFEEGRCASCHRDHKGRESLAEQNKHFVGTDCAACHADIKTVAPKTETLAVNDFAADKHPAFRITVATGPEPSDLRRIRMVANTPITEKTSLKFPHDIHLDPKGIDSPSKKVVMECANCHEPADTATGFKTLSMESHCQECHKLSFEPALPDRQVPHGPVDAVLSTVEEFYSYLALHPEERNRVNAQRAVLRARPGEKDPNRSNLRNLSGNPRAQAAFATAELFENTACSVCHEVKAVDGLGNTKTSGSRMPQYEIAEINPAHPWMPMAKFDHQAHAFESCDSCHKAAKSEEASDVLMPAIEGCQTCHAGSKPVLNKVQSDCGVCHEYHIHNKEVAVK</sequence>
<protein>
    <recommendedName>
        <fullName evidence="3">Cytochrome c7-like domain-containing protein</fullName>
    </recommendedName>
</protein>
<dbReference type="SUPFAM" id="SSF48695">
    <property type="entry name" value="Multiheme cytochromes"/>
    <property type="match status" value="1"/>
</dbReference>
<dbReference type="InterPro" id="IPR029467">
    <property type="entry name" value="Cyt_c7-like"/>
</dbReference>
<dbReference type="RefSeq" id="WP_171098494.1">
    <property type="nucleotide sequence ID" value="NZ_CP053084.1"/>
</dbReference>
<evidence type="ECO:0000313" key="5">
    <source>
        <dbReference type="Proteomes" id="UP000501130"/>
    </source>
</evidence>
<reference evidence="4 5" key="1">
    <citation type="submission" date="2020-05" db="EMBL/GenBank/DDBJ databases">
        <title>Compete genome of Limnobacter sp. SAORIC-580.</title>
        <authorList>
            <person name="Song J."/>
            <person name="Cho J.-C."/>
        </authorList>
    </citation>
    <scope>NUCLEOTIDE SEQUENCE [LARGE SCALE GENOMIC DNA]</scope>
    <source>
        <strain evidence="4 5">SAORIC-580</strain>
    </source>
</reference>
<accession>A0ABX6N4B9</accession>
<dbReference type="InterPro" id="IPR051829">
    <property type="entry name" value="Multiheme_Cytochr_ET"/>
</dbReference>
<evidence type="ECO:0000313" key="4">
    <source>
        <dbReference type="EMBL" id="QJR29224.1"/>
    </source>
</evidence>
<dbReference type="PANTHER" id="PTHR35038">
    <property type="entry name" value="DISSIMILATORY SULFITE REDUCTASE SIRA"/>
    <property type="match status" value="1"/>
</dbReference>
<evidence type="ECO:0000256" key="1">
    <source>
        <dbReference type="ARBA" id="ARBA00022729"/>
    </source>
</evidence>
<keyword evidence="1" id="KW-0732">Signal</keyword>
<dbReference type="InterPro" id="IPR036280">
    <property type="entry name" value="Multihaem_cyt_sf"/>
</dbReference>
<dbReference type="CDD" id="cd08168">
    <property type="entry name" value="Cytochrom_C3"/>
    <property type="match status" value="1"/>
</dbReference>
<organism evidence="4 5">
    <name type="scientific">Limnobacter profundi</name>
    <dbReference type="NCBI Taxonomy" id="2732163"/>
    <lineage>
        <taxon>Bacteria</taxon>
        <taxon>Pseudomonadati</taxon>
        <taxon>Pseudomonadota</taxon>
        <taxon>Betaproteobacteria</taxon>
        <taxon>Burkholderiales</taxon>
        <taxon>Burkholderiaceae</taxon>
        <taxon>Limnobacter</taxon>
    </lineage>
</organism>
<keyword evidence="2" id="KW-1133">Transmembrane helix</keyword>